<proteinExistence type="predicted"/>
<dbReference type="Proteomes" id="UP001164250">
    <property type="component" value="Chromosome 2"/>
</dbReference>
<evidence type="ECO:0000313" key="1">
    <source>
        <dbReference type="EMBL" id="KAJ0106569.1"/>
    </source>
</evidence>
<accession>A0ACC1C353</accession>
<dbReference type="EMBL" id="CM047898">
    <property type="protein sequence ID" value="KAJ0106569.1"/>
    <property type="molecule type" value="Genomic_DNA"/>
</dbReference>
<protein>
    <submittedName>
        <fullName evidence="1">Uncharacterized protein</fullName>
    </submittedName>
</protein>
<keyword evidence="2" id="KW-1185">Reference proteome</keyword>
<gene>
    <name evidence="1" type="ORF">Patl1_17718</name>
</gene>
<organism evidence="1 2">
    <name type="scientific">Pistacia atlantica</name>
    <dbReference type="NCBI Taxonomy" id="434234"/>
    <lineage>
        <taxon>Eukaryota</taxon>
        <taxon>Viridiplantae</taxon>
        <taxon>Streptophyta</taxon>
        <taxon>Embryophyta</taxon>
        <taxon>Tracheophyta</taxon>
        <taxon>Spermatophyta</taxon>
        <taxon>Magnoliopsida</taxon>
        <taxon>eudicotyledons</taxon>
        <taxon>Gunneridae</taxon>
        <taxon>Pentapetalae</taxon>
        <taxon>rosids</taxon>
        <taxon>malvids</taxon>
        <taxon>Sapindales</taxon>
        <taxon>Anacardiaceae</taxon>
        <taxon>Pistacia</taxon>
    </lineage>
</organism>
<name>A0ACC1C353_9ROSI</name>
<sequence length="167" mass="18869">MLGAFPKDMKLKLIEPLKLLFKDEVRQLGKILNVPEPFLKRHPFPGPGLAVRVLGDVTDGNALDILRLVDEIFIQSIKDAGLYDSIWQAFAVFLPVRSVGVQGDQRTHSHVVALRAVTSQDGMTADWYYFEHKFLDDVARKICNNVRGVNRVVQDITSKPPSTIEWE</sequence>
<reference evidence="2" key="1">
    <citation type="journal article" date="2023" name="G3 (Bethesda)">
        <title>Genome assembly and association tests identify interacting loci associated with vigor, precocity, and sex in interspecific pistachio rootstocks.</title>
        <authorList>
            <person name="Palmer W."/>
            <person name="Jacygrad E."/>
            <person name="Sagayaradj S."/>
            <person name="Cavanaugh K."/>
            <person name="Han R."/>
            <person name="Bertier L."/>
            <person name="Beede B."/>
            <person name="Kafkas S."/>
            <person name="Golino D."/>
            <person name="Preece J."/>
            <person name="Michelmore R."/>
        </authorList>
    </citation>
    <scope>NUCLEOTIDE SEQUENCE [LARGE SCALE GENOMIC DNA]</scope>
</reference>
<evidence type="ECO:0000313" key="2">
    <source>
        <dbReference type="Proteomes" id="UP001164250"/>
    </source>
</evidence>
<comment type="caution">
    <text evidence="1">The sequence shown here is derived from an EMBL/GenBank/DDBJ whole genome shotgun (WGS) entry which is preliminary data.</text>
</comment>